<feature type="transmembrane region" description="Helical" evidence="2">
    <location>
        <begin position="895"/>
        <end position="923"/>
    </location>
</feature>
<evidence type="ECO:0000256" key="2">
    <source>
        <dbReference type="SAM" id="Phobius"/>
    </source>
</evidence>
<protein>
    <submittedName>
        <fullName evidence="3">Uncharacterized protein</fullName>
    </submittedName>
</protein>
<sequence>MPDLDIVGGAAVDVVPIIPNFNTKLRALVLPIADKVGEEAGRRMGEEISRNIVVSIPSAINQGGNAARVAATRQGENTGGAFARSLRTKLEVAFRAMPKLDIRLGDTGVDAELARIRAQMEALSKKRIGVDVDVAAADAEVKRLDAELKRLGASHPNIAVRADTATARAALAEIRAEIAMVDGKTARIDVDASGAQGAVMNLGIQIAALTAIPAGPVLAAGFGALVSMLTAAATGVGAFAAAAIPAIKGVTEVLGLQKQAQQESTRATDDSIRRMVQSQQRAIQLAAAQQSLAAAHRNASRSIAQASSQVEAAERAVAQASERAADQRRQSAEAVRRAEQSLADAKRAALAAERDLTQAREDAARQLRELSDRLTDGQLSQREATLRVQEAQQELQAVMADPKATDLQRQRAQLSLDQARQSAKEQKRDLEDLQKEAEKQRKAGVDGNDAVKAAAERVSEAQRSVGEQTRAVTDAQRQAARAQRDALQSVVDAQRSVADATASAADAQVKAAEQIEAAERGVESARLSSIDTTSNAVTKQDEFRRKLAELTPAQRDLYDSIAGPRGLKKAFKEWQTSLQPAVLPIFTRAVDGLKNSLPGLTPFVEGAARAIGTLMDKASQELKSPFWEGFKKDLAENIEPAIVGFGVAFGNILKGMAGVVDAFLPHMDGIADRSDRITERFARWGTSLKGSPDFEKFLAYVKDTAPGLGEFLGDLLGAMVDVAQAASPLSQIMFAVLSPLLDGISWLAQNAPEVIQVLWGMYFATKAISLGLLLISGIATVYEAAMAVMSLATIGWTATLEATGIVPIIQGIMLVIGLLVLAVLLAWNHFEWFRDAVKGAWEGIKTAVSFAWYNVLSPIFTAIWGALKWVGDKAVWLWENCFQPTFYFITEAGKILVTALTTLIIAPIYLAIQGLGLLATWLWTDGFKPTLDSIDGAFKFLWEKIISPVCGWIGEKVTWLYDKAIRPAFRNSKAVVDDLGDKVSWLWREAVKPVFNWIGEKASWLYDKAIKPPFELVKKAVGKVAEAFEKAKDDIETAWNLVSDIVMTPVKVIVDVVYTNGIRPVWNAVAGVVGADELPPVKLDGYHTGGVIPGYTPGVDNQLIAVGGGEAIMRPEWTRAMGADYVHNMNAAARNGGVAGVQRMINAGTPAFADGGIVGWIKHRVKDVGDFFKTGWNAVTNPAKIFNAAKDWVLSKVKGFADNQWARAMAKMPISMLKNLKDKVVGWFKSNGNVEGNVLRALTWARTQAGKPYQWGGGGNPSWDCSGFMSGIQKVIEGRNPKGRLWSTHDFSGNKAPKGWVKNLPTPFMIGVTNAGVGHTAGTLAGTNVESRGGDGVLVGPKARGARHRMFTDVYGFRPSLAAGGGMSSVESSKHIAKQMMGEFGFSQKHWSPLQKLWTKESGWRWDARNDASGAYGIPQSLPASKMKSAGSDWLTNPATQIKWGLGYIKDRYRDPTRAWSWWQSHRWYDDGGYLPPGLSLVANGTGKPEPVFTSGQWDTLRASAGNGRGTPNIVVENHTYIGDTELTDIVDHRYTVREAETSRAIEAGRW</sequence>
<feature type="transmembrane region" description="Helical" evidence="2">
    <location>
        <begin position="850"/>
        <end position="867"/>
    </location>
</feature>
<dbReference type="STRING" id="67365.GCA_001704635_01417"/>
<evidence type="ECO:0000313" key="3">
    <source>
        <dbReference type="EMBL" id="OMI41564.1"/>
    </source>
</evidence>
<feature type="transmembrane region" description="Helical" evidence="2">
    <location>
        <begin position="770"/>
        <end position="796"/>
    </location>
</feature>
<dbReference type="InterPro" id="IPR023346">
    <property type="entry name" value="Lysozyme-like_dom_sf"/>
</dbReference>
<gene>
    <name evidence="3" type="ORF">SPAR_00205</name>
</gene>
<proteinExistence type="predicted"/>
<accession>A0A1R1STD9</accession>
<dbReference type="InterPro" id="IPR038765">
    <property type="entry name" value="Papain-like_cys_pep_sf"/>
</dbReference>
<dbReference type="SUPFAM" id="SSF53955">
    <property type="entry name" value="Lysozyme-like"/>
    <property type="match status" value="1"/>
</dbReference>
<keyword evidence="2" id="KW-1133">Transmembrane helix</keyword>
<dbReference type="Proteomes" id="UP000186168">
    <property type="component" value="Unassembled WGS sequence"/>
</dbReference>
<organism evidence="3 4">
    <name type="scientific">Streptomyces sparsogenes DSM 40356</name>
    <dbReference type="NCBI Taxonomy" id="1331668"/>
    <lineage>
        <taxon>Bacteria</taxon>
        <taxon>Bacillati</taxon>
        <taxon>Actinomycetota</taxon>
        <taxon>Actinomycetes</taxon>
        <taxon>Kitasatosporales</taxon>
        <taxon>Streptomycetaceae</taxon>
        <taxon>Streptomyces</taxon>
    </lineage>
</organism>
<dbReference type="Gene3D" id="3.90.1720.10">
    <property type="entry name" value="endopeptidase domain like (from Nostoc punctiforme)"/>
    <property type="match status" value="1"/>
</dbReference>
<feature type="region of interest" description="Disordered" evidence="1">
    <location>
        <begin position="415"/>
        <end position="480"/>
    </location>
</feature>
<evidence type="ECO:0000256" key="1">
    <source>
        <dbReference type="SAM" id="MobiDB-lite"/>
    </source>
</evidence>
<keyword evidence="2" id="KW-0812">Transmembrane</keyword>
<feature type="compositionally biased region" description="Low complexity" evidence="1">
    <location>
        <begin position="468"/>
        <end position="480"/>
    </location>
</feature>
<comment type="caution">
    <text evidence="3">The sequence shown here is derived from an EMBL/GenBank/DDBJ whole genome shotgun (WGS) entry which is preliminary data.</text>
</comment>
<dbReference type="PANTHER" id="PTHR47372:SF11">
    <property type="entry name" value="RE19971P"/>
    <property type="match status" value="1"/>
</dbReference>
<keyword evidence="2" id="KW-0472">Membrane</keyword>
<dbReference type="SUPFAM" id="SSF54001">
    <property type="entry name" value="Cysteine proteinases"/>
    <property type="match status" value="1"/>
</dbReference>
<keyword evidence="4" id="KW-1185">Reference proteome</keyword>
<dbReference type="RefSeq" id="WP_065966246.1">
    <property type="nucleotide sequence ID" value="NZ_ASQP01000003.1"/>
</dbReference>
<reference evidence="3 4" key="1">
    <citation type="submission" date="2013-05" db="EMBL/GenBank/DDBJ databases">
        <title>Genome sequence of Streptomyces sparsogenes DSM 40356.</title>
        <authorList>
            <person name="Coyne S."/>
            <person name="Seebeck F.P."/>
        </authorList>
    </citation>
    <scope>NUCLEOTIDE SEQUENCE [LARGE SCALE GENOMIC DNA]</scope>
    <source>
        <strain evidence="3 4">DSM 40356</strain>
    </source>
</reference>
<feature type="compositionally biased region" description="Basic and acidic residues" evidence="1">
    <location>
        <begin position="323"/>
        <end position="339"/>
    </location>
</feature>
<name>A0A1R1STD9_9ACTN</name>
<dbReference type="PANTHER" id="PTHR47372">
    <property type="entry name" value="DAUER UP-REGULATED-RELATED"/>
    <property type="match status" value="1"/>
</dbReference>
<dbReference type="EMBL" id="ASQP01000003">
    <property type="protein sequence ID" value="OMI41564.1"/>
    <property type="molecule type" value="Genomic_DNA"/>
</dbReference>
<feature type="region of interest" description="Disordered" evidence="1">
    <location>
        <begin position="315"/>
        <end position="339"/>
    </location>
</feature>
<dbReference type="GeneID" id="96746375"/>
<evidence type="ECO:0000313" key="4">
    <source>
        <dbReference type="Proteomes" id="UP000186168"/>
    </source>
</evidence>
<feature type="transmembrane region" description="Helical" evidence="2">
    <location>
        <begin position="808"/>
        <end position="830"/>
    </location>
</feature>
<feature type="compositionally biased region" description="Basic and acidic residues" evidence="1">
    <location>
        <begin position="422"/>
        <end position="444"/>
    </location>
</feature>